<comment type="similarity">
    <text evidence="1">Belongs to the oxoprolinase family.</text>
</comment>
<dbReference type="Pfam" id="PF01968">
    <property type="entry name" value="Hydantoinase_A"/>
    <property type="match status" value="1"/>
</dbReference>
<dbReference type="Proteomes" id="UP001589789">
    <property type="component" value="Unassembled WGS sequence"/>
</dbReference>
<reference evidence="6 7" key="1">
    <citation type="submission" date="2024-09" db="EMBL/GenBank/DDBJ databases">
        <authorList>
            <person name="Sun Q."/>
            <person name="Mori K."/>
        </authorList>
    </citation>
    <scope>NUCLEOTIDE SEQUENCE [LARGE SCALE GENOMIC DNA]</scope>
    <source>
        <strain evidence="6 7">CCM 7468</strain>
    </source>
</reference>
<evidence type="ECO:0000259" key="3">
    <source>
        <dbReference type="Pfam" id="PF02538"/>
    </source>
</evidence>
<proteinExistence type="inferred from homology"/>
<evidence type="ECO:0000313" key="6">
    <source>
        <dbReference type="EMBL" id="MFC0385892.1"/>
    </source>
</evidence>
<dbReference type="InterPro" id="IPR003692">
    <property type="entry name" value="Hydantoinase_B"/>
</dbReference>
<dbReference type="PANTHER" id="PTHR11365:SF23">
    <property type="entry name" value="HYPOTHETICAL 5-OXOPROLINASE (EUROFUNG)-RELATED"/>
    <property type="match status" value="1"/>
</dbReference>
<accession>A0ABV6IQQ7</accession>
<dbReference type="InterPro" id="IPR049517">
    <property type="entry name" value="ACX-like_C"/>
</dbReference>
<dbReference type="Pfam" id="PF02538">
    <property type="entry name" value="Hydantoinase_B"/>
    <property type="match status" value="1"/>
</dbReference>
<dbReference type="RefSeq" id="WP_377050034.1">
    <property type="nucleotide sequence ID" value="NZ_JBHLVZ010000019.1"/>
</dbReference>
<evidence type="ECO:0000256" key="1">
    <source>
        <dbReference type="ARBA" id="ARBA00010403"/>
    </source>
</evidence>
<dbReference type="Pfam" id="PF05378">
    <property type="entry name" value="Hydant_A_N"/>
    <property type="match status" value="1"/>
</dbReference>
<comment type="caution">
    <text evidence="6">The sequence shown here is derived from an EMBL/GenBank/DDBJ whole genome shotgun (WGS) entry which is preliminary data.</text>
</comment>
<keyword evidence="7" id="KW-1185">Reference proteome</keyword>
<feature type="domain" description="Hydantoinase B/oxoprolinase" evidence="3">
    <location>
        <begin position="699"/>
        <end position="1219"/>
    </location>
</feature>
<name>A0ABV6IQQ7_9PROT</name>
<protein>
    <submittedName>
        <fullName evidence="6">Hydantoinase B/oxoprolinase family protein</fullName>
    </submittedName>
</protein>
<feature type="domain" description="Acetophenone carboxylase-like C-terminal" evidence="5">
    <location>
        <begin position="512"/>
        <end position="673"/>
    </location>
</feature>
<dbReference type="Pfam" id="PF19278">
    <property type="entry name" value="Hydant_A_C"/>
    <property type="match status" value="1"/>
</dbReference>
<dbReference type="InterPro" id="IPR002821">
    <property type="entry name" value="Hydantoinase_A"/>
</dbReference>
<evidence type="ECO:0000313" key="7">
    <source>
        <dbReference type="Proteomes" id="UP001589789"/>
    </source>
</evidence>
<dbReference type="SUPFAM" id="SSF53067">
    <property type="entry name" value="Actin-like ATPase domain"/>
    <property type="match status" value="1"/>
</dbReference>
<feature type="domain" description="Hydantoinase A/oxoprolinase" evidence="2">
    <location>
        <begin position="208"/>
        <end position="495"/>
    </location>
</feature>
<feature type="domain" description="Hydantoinase/oxoprolinase N-terminal" evidence="4">
    <location>
        <begin position="9"/>
        <end position="184"/>
    </location>
</feature>
<dbReference type="EMBL" id="JBHLVZ010000019">
    <property type="protein sequence ID" value="MFC0385892.1"/>
    <property type="molecule type" value="Genomic_DNA"/>
</dbReference>
<organism evidence="6 7">
    <name type="scientific">Muricoccus vinaceus</name>
    <dbReference type="NCBI Taxonomy" id="424704"/>
    <lineage>
        <taxon>Bacteria</taxon>
        <taxon>Pseudomonadati</taxon>
        <taxon>Pseudomonadota</taxon>
        <taxon>Alphaproteobacteria</taxon>
        <taxon>Acetobacterales</taxon>
        <taxon>Roseomonadaceae</taxon>
        <taxon>Muricoccus</taxon>
    </lineage>
</organism>
<evidence type="ECO:0000259" key="4">
    <source>
        <dbReference type="Pfam" id="PF05378"/>
    </source>
</evidence>
<gene>
    <name evidence="6" type="ORF">ACFFIC_10075</name>
</gene>
<evidence type="ECO:0000259" key="2">
    <source>
        <dbReference type="Pfam" id="PF01968"/>
    </source>
</evidence>
<dbReference type="InterPro" id="IPR008040">
    <property type="entry name" value="Hydant_A_N"/>
</dbReference>
<dbReference type="InterPro" id="IPR045079">
    <property type="entry name" value="Oxoprolinase-like"/>
</dbReference>
<dbReference type="PANTHER" id="PTHR11365">
    <property type="entry name" value="5-OXOPROLINASE RELATED"/>
    <property type="match status" value="1"/>
</dbReference>
<dbReference type="InterPro" id="IPR043129">
    <property type="entry name" value="ATPase_NBD"/>
</dbReference>
<sequence length="1244" mass="132031">MSESTRPVRIAVDIGGTFTDLQVLDLRDGAVRAWKTPTTPLDPSEGLLRGVREAAARFGFALSDVGLLLHGTTIATNAVLERQLARGALLTTAGFEDVLEITRHYRRDLYALDPDPFPVLVPRDRRLGVAERIRADGSVERPLDEVAIPGLLARLDALEVECVAVSLLHAYANPAHERRLRDLILAARPGLAVSLSSEISPEIREYERSSTTVLNALLIPVVRAYLERLERRLGEDGFAPTVFLVQSNGGVCGLRRAAEQPARLLLSGPSGGALAAERLSHLLDRPDLVAVDMGGTSYDVSVVLNGRVSVVTQGEVDRLPVRLPMVEMRTIGAGGGSIASVGSGGRLTVGPRSAGARPGPVAYGRGGTEPTVTDANLALGRLDPDYFLGGTMALDMPSTRRAIAERIATPLGLGEEAAAEGILRVTDGALGAAVRLSLFEKGLDPRDFTLLSFGGAGGLHATAVAEEVGIREVAFPREPGTLSAYGILFGDLVQDISRTRVTPAAREGLAPLSALLHELRGEAGARLAADGVAPEDRAIEVSADMRYHGQAFELLIPWGDVAAPDEAALFRLLAAFHDTHRRRFSYADEAEAVEIVTLRVSAIGRLPRRAAAEALAADRPARKGTRRSWEGGAWQEIPVWDREALTAADRIEGPALVEESFATHWIGRGWTASLGPAGALVARREAGEVPAAQAAMLGPVEIEVIRNALTAAAAEMDVTVWRTSRSTIVRELLDYSTAVFDAQGNNLAQSARIPGHLNSMSHLLRELLDKHVDAESWGPDDVVATNDPYCGGQHLPDIVTYKPVFHEGRRIAFVGTLCHHIDMGGLAAGSYAATATEIFQEGLRIPPLKIVENGVPNAGVWAMIRQNVRKPALVLGDLASQLASLEVGAAAIRRLATRYGAEGMIEAGGRILDNSEAAMRAAIGRMPDGIYEFEDFLDDDGVVLDQPLRLHARLEIAGDTITADLSGCSPQAKGPVNATLASSAAAVLFAVMSASDEPLAANAGCYRPVRILAPEGLCVNARHPAPVAHRVAVSHRLLNAVHGALHQAVPDRIPAAYYGNSYVCTFQTVAADGSREVLVEIEIGGSGAHPRKDGVNAYASGMHNNSNIPVEMIESGMPLTIAAYGLLPGSGGAGRRRGGLGLFRAWRVDSESCILTTNMDRFHHAPYGLAGGQPASLGRLLLVRDGVETPIRPKTDGLLLRRGDVVRLETSGGGGFGPPEERDPELAVKDVALGYVSAGASRLL</sequence>
<evidence type="ECO:0000259" key="5">
    <source>
        <dbReference type="Pfam" id="PF19278"/>
    </source>
</evidence>